<keyword evidence="3" id="KW-0489">Methyltransferase</keyword>
<name>A0ABX5KK70_9BURK</name>
<dbReference type="CDD" id="cd02440">
    <property type="entry name" value="AdoMet_MTases"/>
    <property type="match status" value="1"/>
</dbReference>
<dbReference type="PANTHER" id="PTHR43861">
    <property type="entry name" value="TRANS-ACONITATE 2-METHYLTRANSFERASE-RELATED"/>
    <property type="match status" value="1"/>
</dbReference>
<dbReference type="Pfam" id="PF13946">
    <property type="entry name" value="DUF4214"/>
    <property type="match status" value="1"/>
</dbReference>
<dbReference type="Proteomes" id="UP000245712">
    <property type="component" value="Unassembled WGS sequence"/>
</dbReference>
<dbReference type="RefSeq" id="WP_116611713.1">
    <property type="nucleotide sequence ID" value="NZ_QEOB01000009.1"/>
</dbReference>
<proteinExistence type="predicted"/>
<reference evidence="3 4" key="1">
    <citation type="submission" date="2018-05" db="EMBL/GenBank/DDBJ databases">
        <title>Genomic Encyclopedia of Type Strains, Phase IV (KMG-V): Genome sequencing to study the core and pangenomes of soil and plant-associated prokaryotes.</title>
        <authorList>
            <person name="Whitman W."/>
        </authorList>
    </citation>
    <scope>NUCLEOTIDE SEQUENCE [LARGE SCALE GENOMIC DNA]</scope>
    <source>
        <strain evidence="3 4">SCZa-39</strain>
    </source>
</reference>
<comment type="caution">
    <text evidence="3">The sequence shown here is derived from an EMBL/GenBank/DDBJ whole genome shotgun (WGS) entry which is preliminary data.</text>
</comment>
<dbReference type="Gene3D" id="3.40.50.150">
    <property type="entry name" value="Vaccinia Virus protein VP39"/>
    <property type="match status" value="1"/>
</dbReference>
<evidence type="ECO:0000259" key="2">
    <source>
        <dbReference type="Pfam" id="PF13946"/>
    </source>
</evidence>
<dbReference type="GO" id="GO:0008168">
    <property type="term" value="F:methyltransferase activity"/>
    <property type="evidence" value="ECO:0007669"/>
    <property type="project" value="UniProtKB-KW"/>
</dbReference>
<feature type="compositionally biased region" description="Low complexity" evidence="1">
    <location>
        <begin position="21"/>
        <end position="49"/>
    </location>
</feature>
<dbReference type="GO" id="GO:0032259">
    <property type="term" value="P:methylation"/>
    <property type="evidence" value="ECO:0007669"/>
    <property type="project" value="UniProtKB-KW"/>
</dbReference>
<dbReference type="InterPro" id="IPR025282">
    <property type="entry name" value="DUF4214"/>
</dbReference>
<evidence type="ECO:0000313" key="4">
    <source>
        <dbReference type="Proteomes" id="UP000245712"/>
    </source>
</evidence>
<protein>
    <submittedName>
        <fullName evidence="3">O-antigen chain-terminating methyltransferase</fullName>
    </submittedName>
</protein>
<evidence type="ECO:0000256" key="1">
    <source>
        <dbReference type="SAM" id="MobiDB-lite"/>
    </source>
</evidence>
<dbReference type="SUPFAM" id="SSF53335">
    <property type="entry name" value="S-adenosyl-L-methionine-dependent methyltransferases"/>
    <property type="match status" value="1"/>
</dbReference>
<dbReference type="InterPro" id="IPR029063">
    <property type="entry name" value="SAM-dependent_MTases_sf"/>
</dbReference>
<keyword evidence="4" id="KW-1185">Reference proteome</keyword>
<feature type="region of interest" description="Disordered" evidence="1">
    <location>
        <begin position="21"/>
        <end position="53"/>
    </location>
</feature>
<organism evidence="3 4">
    <name type="scientific">Paraburkholderia unamae</name>
    <dbReference type="NCBI Taxonomy" id="219649"/>
    <lineage>
        <taxon>Bacteria</taxon>
        <taxon>Pseudomonadati</taxon>
        <taxon>Pseudomonadota</taxon>
        <taxon>Betaproteobacteria</taxon>
        <taxon>Burkholderiales</taxon>
        <taxon>Burkholderiaceae</taxon>
        <taxon>Paraburkholderia</taxon>
    </lineage>
</organism>
<dbReference type="Pfam" id="PF13489">
    <property type="entry name" value="Methyltransf_23"/>
    <property type="match status" value="1"/>
</dbReference>
<accession>A0ABX5KK70</accession>
<sequence length="441" mass="47606">MTSAVLNDLIARVKAEAAVHAQRAEAAQPGGSPHAHAQAPAHGAHAPAPVSLGDDPFMIGTDDEFIDSVYRRVLHREADDSGRANYRKQLAAGGSRLAITGKLRLSAEGRRAGVPLGRVKQGVAAALVQIGLGKLGLGALGAALTRRMDARATSAELVQVGPTLYRHAKYLEQHARHLERRLQQHDAALAGHGQRIDELQALVTPVPPVPPEVIDEYYLAFEDANRGSREEILKKLSIYDSWVGQRVVSREGLKHDVVDVGCGRGEWLSFVRDRGKSAIGVDANRVMTDSCLKDGLNARCVDALTFLRSLPTGSVGAVTGFHIIEHLPFDYLYAVVQECHRVLAEGGSVLFETPNPENVLVGSHTFYHDFTHRNPVTPTAISFLLKHHGFGDIDIIRSSPYPHEAKVPGDDPLTERVNGHLCGPQDYAVTGTKGAPQEADA</sequence>
<gene>
    <name evidence="3" type="ORF">C7402_10910</name>
</gene>
<feature type="domain" description="DUF4214" evidence="2">
    <location>
        <begin position="61"/>
        <end position="108"/>
    </location>
</feature>
<keyword evidence="3" id="KW-0808">Transferase</keyword>
<evidence type="ECO:0000313" key="3">
    <source>
        <dbReference type="EMBL" id="PVX82157.1"/>
    </source>
</evidence>
<dbReference type="EMBL" id="QEOB01000009">
    <property type="protein sequence ID" value="PVX82157.1"/>
    <property type="molecule type" value="Genomic_DNA"/>
</dbReference>